<dbReference type="EMBL" id="CP091430">
    <property type="protein sequence ID" value="UVI32620.1"/>
    <property type="molecule type" value="Genomic_DNA"/>
</dbReference>
<dbReference type="Gene3D" id="2.60.120.260">
    <property type="entry name" value="Galactose-binding domain-like"/>
    <property type="match status" value="1"/>
</dbReference>
<dbReference type="RefSeq" id="WP_258388670.1">
    <property type="nucleotide sequence ID" value="NZ_CP091430.1"/>
</dbReference>
<dbReference type="CDD" id="cd00016">
    <property type="entry name" value="ALP_like"/>
    <property type="match status" value="1"/>
</dbReference>
<keyword evidence="2" id="KW-0732">Signal</keyword>
<evidence type="ECO:0000259" key="3">
    <source>
        <dbReference type="Pfam" id="PF02368"/>
    </source>
</evidence>
<feature type="compositionally biased region" description="Basic and acidic residues" evidence="1">
    <location>
        <begin position="422"/>
        <end position="436"/>
    </location>
</feature>
<dbReference type="Pfam" id="PF02368">
    <property type="entry name" value="Big_2"/>
    <property type="match status" value="1"/>
</dbReference>
<dbReference type="Proteomes" id="UP001057877">
    <property type="component" value="Chromosome"/>
</dbReference>
<dbReference type="InterPro" id="IPR017850">
    <property type="entry name" value="Alkaline_phosphatase_core_sf"/>
</dbReference>
<dbReference type="SUPFAM" id="SSF53649">
    <property type="entry name" value="Alkaline phosphatase-like"/>
    <property type="match status" value="1"/>
</dbReference>
<feature type="signal peptide" evidence="2">
    <location>
        <begin position="1"/>
        <end position="33"/>
    </location>
</feature>
<dbReference type="Gene3D" id="1.10.1330.10">
    <property type="entry name" value="Dockerin domain"/>
    <property type="match status" value="1"/>
</dbReference>
<feature type="chain" id="PRO_5047312282" evidence="2">
    <location>
        <begin position="34"/>
        <end position="733"/>
    </location>
</feature>
<dbReference type="Gene3D" id="2.60.40.1080">
    <property type="match status" value="1"/>
</dbReference>
<evidence type="ECO:0000313" key="4">
    <source>
        <dbReference type="EMBL" id="UVI32620.1"/>
    </source>
</evidence>
<dbReference type="PROSITE" id="PS00018">
    <property type="entry name" value="EF_HAND_1"/>
    <property type="match status" value="2"/>
</dbReference>
<protein>
    <submittedName>
        <fullName evidence="4">Alkaline phosphatase family protein</fullName>
    </submittedName>
</protein>
<dbReference type="InterPro" id="IPR008965">
    <property type="entry name" value="CBM2/CBM3_carb-bd_dom_sf"/>
</dbReference>
<dbReference type="InterPro" id="IPR002105">
    <property type="entry name" value="Dockerin_1_rpt"/>
</dbReference>
<accession>A0ABY5SIW8</accession>
<feature type="domain" description="BIG2" evidence="3">
    <location>
        <begin position="311"/>
        <end position="390"/>
    </location>
</feature>
<name>A0ABY5SIW8_9BACL</name>
<dbReference type="SUPFAM" id="SSF63446">
    <property type="entry name" value="Type I dockerin domain"/>
    <property type="match status" value="1"/>
</dbReference>
<keyword evidence="5" id="KW-1185">Reference proteome</keyword>
<dbReference type="InterPro" id="IPR008964">
    <property type="entry name" value="Invasin/intimin_cell_adhesion"/>
</dbReference>
<evidence type="ECO:0000313" key="5">
    <source>
        <dbReference type="Proteomes" id="UP001057877"/>
    </source>
</evidence>
<sequence>MTSTRNKKVVTLALSLTLMGSAPNVLTIPQAFAQSDAAVQAAEQSTAQARTYKIPNSNRGEDLNQLKFTGGWSHGGDSYTNEKDAYFELTFTGKQVQLYGAKDKAHGIAAISIDGGPETMVDLYASARANQIYFTSPELPSGTHTVKVRVTGDKNPQSQNSYVVMENAQIVVDSSFMSLSGPSGMVSGSENAFELSYIGNLDQILPNSAVIQYDPSKFEVIGAASLQNGVIVGPIEHLDNGKVKLVFSSNQPISAGIKTPIVNLKLKTKDSVTSSSSIALTNLSVTTIEGQEVEITQPSIKKVDIFETEEITLDRSTLSLKAGGFDLIDLNWTPASVLNPNIHWVSSDNSIVKVEPYPNAAKRFKVTGLKAGKATITALSSNEKSQKTIEVEVSNSMDVNRDGYLTKEDMHLTGQLSGSQTGDHKWEQSSKADINGDGKVNGQDVKLIQEELKEHNDIPYKHVFIIGLDGAGNFVQHANAPRMKQFFSEGAVTFHAKTEDYSSSAPSWGAMLHGVGFNTHKEDNATIGNPFAENVPYPSFFKLLKQERPAAKMAAMMNWNPIYNGLIERSADVYNESAGDNAITQKIAEYVKTKGKNTQITFIQLDDIDGAGHSHDYGSAKYYEQYEKTDKNVGIILDAIEEAGLMEDSLIIMSTDHGGHNYTHATTDPLDTTIFWAAKGKGIEPGTVITDAVQIKDTAAVVAKALRLDAPAAWEGKVPEGLFQEKNNNGLGN</sequence>
<dbReference type="InterPro" id="IPR018247">
    <property type="entry name" value="EF_Hand_1_Ca_BS"/>
</dbReference>
<dbReference type="Pfam" id="PF00404">
    <property type="entry name" value="Dockerin_1"/>
    <property type="match status" value="1"/>
</dbReference>
<dbReference type="InterPro" id="IPR036439">
    <property type="entry name" value="Dockerin_dom_sf"/>
</dbReference>
<feature type="region of interest" description="Disordered" evidence="1">
    <location>
        <begin position="416"/>
        <end position="438"/>
    </location>
</feature>
<dbReference type="SUPFAM" id="SSF49384">
    <property type="entry name" value="Carbohydrate-binding domain"/>
    <property type="match status" value="1"/>
</dbReference>
<dbReference type="Gene3D" id="3.40.720.10">
    <property type="entry name" value="Alkaline Phosphatase, subunit A"/>
    <property type="match status" value="1"/>
</dbReference>
<organism evidence="4 5">
    <name type="scientific">Paenibacillus spongiae</name>
    <dbReference type="NCBI Taxonomy" id="2909671"/>
    <lineage>
        <taxon>Bacteria</taxon>
        <taxon>Bacillati</taxon>
        <taxon>Bacillota</taxon>
        <taxon>Bacilli</taxon>
        <taxon>Bacillales</taxon>
        <taxon>Paenibacillaceae</taxon>
        <taxon>Paenibacillus</taxon>
    </lineage>
</organism>
<gene>
    <name evidence="4" type="ORF">L1F29_12680</name>
</gene>
<proteinExistence type="predicted"/>
<dbReference type="Pfam" id="PF01663">
    <property type="entry name" value="Phosphodiest"/>
    <property type="match status" value="1"/>
</dbReference>
<dbReference type="Gene3D" id="2.60.40.680">
    <property type="match status" value="1"/>
</dbReference>
<reference evidence="4" key="1">
    <citation type="submission" date="2022-01" db="EMBL/GenBank/DDBJ databases">
        <title>Paenibacillus spongiae sp. nov., isolated from marine sponge.</title>
        <authorList>
            <person name="Li Z."/>
            <person name="Zhang M."/>
        </authorList>
    </citation>
    <scope>NUCLEOTIDE SEQUENCE</scope>
    <source>
        <strain evidence="4">PHS-Z3</strain>
    </source>
</reference>
<evidence type="ECO:0000256" key="1">
    <source>
        <dbReference type="SAM" id="MobiDB-lite"/>
    </source>
</evidence>
<dbReference type="InterPro" id="IPR003343">
    <property type="entry name" value="Big_2"/>
</dbReference>
<evidence type="ECO:0000256" key="2">
    <source>
        <dbReference type="SAM" id="SignalP"/>
    </source>
</evidence>
<dbReference type="SUPFAM" id="SSF49373">
    <property type="entry name" value="Invasin/intimin cell-adhesion fragments"/>
    <property type="match status" value="1"/>
</dbReference>
<dbReference type="InterPro" id="IPR002591">
    <property type="entry name" value="Phosphodiest/P_Trfase"/>
</dbReference>